<sequence length="285" mass="30880">MLPSAFFSLLGLHISWASAAPAGSASIRSVSYLSTISSQCINTEFRQNWFIGECLTGEDATTRVKSAVYMANKVENDDGELKWKNDGRFDRSCNSCNLINGGATLNCNCRTTYQSKKNVSSWVGTLNLDEHISLYSGHLLSNLAGAPTAPTTNPLSPNPNPYPIPSSFTYSFGGTAHCPDTPGEAPGSDYCAWIGTCSNSSSSVWTFDGPINCYVPVIYFPQYHYQFESFKLLADGAWEVLGWGDEACTGEPVERVSPDERGVCKGFGTKVRAISVRPAFSGDPR</sequence>
<reference evidence="1" key="1">
    <citation type="journal article" date="2020" name="Stud. Mycol.">
        <title>101 Dothideomycetes genomes: a test case for predicting lifestyles and emergence of pathogens.</title>
        <authorList>
            <person name="Haridas S."/>
            <person name="Albert R."/>
            <person name="Binder M."/>
            <person name="Bloem J."/>
            <person name="Labutti K."/>
            <person name="Salamov A."/>
            <person name="Andreopoulos B."/>
            <person name="Baker S."/>
            <person name="Barry K."/>
            <person name="Bills G."/>
            <person name="Bluhm B."/>
            <person name="Cannon C."/>
            <person name="Castanera R."/>
            <person name="Culley D."/>
            <person name="Daum C."/>
            <person name="Ezra D."/>
            <person name="Gonzalez J."/>
            <person name="Henrissat B."/>
            <person name="Kuo A."/>
            <person name="Liang C."/>
            <person name="Lipzen A."/>
            <person name="Lutzoni F."/>
            <person name="Magnuson J."/>
            <person name="Mondo S."/>
            <person name="Nolan M."/>
            <person name="Ohm R."/>
            <person name="Pangilinan J."/>
            <person name="Park H.-J."/>
            <person name="Ramirez L."/>
            <person name="Alfaro M."/>
            <person name="Sun H."/>
            <person name="Tritt A."/>
            <person name="Yoshinaga Y."/>
            <person name="Zwiers L.-H."/>
            <person name="Turgeon B."/>
            <person name="Goodwin S."/>
            <person name="Spatafora J."/>
            <person name="Crous P."/>
            <person name="Grigoriev I."/>
        </authorList>
    </citation>
    <scope>NUCLEOTIDE SEQUENCE</scope>
    <source>
        <strain evidence="1">ATCC 200398</strain>
    </source>
</reference>
<dbReference type="Proteomes" id="UP000799755">
    <property type="component" value="Unassembled WGS sequence"/>
</dbReference>
<dbReference type="EMBL" id="MU003497">
    <property type="protein sequence ID" value="KAF2474918.1"/>
    <property type="molecule type" value="Genomic_DNA"/>
</dbReference>
<protein>
    <submittedName>
        <fullName evidence="1">Uncharacterized protein</fullName>
    </submittedName>
</protein>
<name>A0ACB6R6J8_9PLEO</name>
<organism evidence="1 2">
    <name type="scientific">Lindgomyces ingoldianus</name>
    <dbReference type="NCBI Taxonomy" id="673940"/>
    <lineage>
        <taxon>Eukaryota</taxon>
        <taxon>Fungi</taxon>
        <taxon>Dikarya</taxon>
        <taxon>Ascomycota</taxon>
        <taxon>Pezizomycotina</taxon>
        <taxon>Dothideomycetes</taxon>
        <taxon>Pleosporomycetidae</taxon>
        <taxon>Pleosporales</taxon>
        <taxon>Lindgomycetaceae</taxon>
        <taxon>Lindgomyces</taxon>
    </lineage>
</organism>
<accession>A0ACB6R6J8</accession>
<evidence type="ECO:0000313" key="2">
    <source>
        <dbReference type="Proteomes" id="UP000799755"/>
    </source>
</evidence>
<proteinExistence type="predicted"/>
<keyword evidence="2" id="KW-1185">Reference proteome</keyword>
<comment type="caution">
    <text evidence="1">The sequence shown here is derived from an EMBL/GenBank/DDBJ whole genome shotgun (WGS) entry which is preliminary data.</text>
</comment>
<evidence type="ECO:0000313" key="1">
    <source>
        <dbReference type="EMBL" id="KAF2474918.1"/>
    </source>
</evidence>
<gene>
    <name evidence="1" type="ORF">BDR25DRAFT_112980</name>
</gene>